<gene>
    <name evidence="1" type="ORF">N332_05038</name>
</gene>
<dbReference type="GO" id="GO:0007264">
    <property type="term" value="P:small GTPase-mediated signal transduction"/>
    <property type="evidence" value="ECO:0007669"/>
    <property type="project" value="InterPro"/>
</dbReference>
<dbReference type="GO" id="GO:0060997">
    <property type="term" value="P:dendritic spine morphogenesis"/>
    <property type="evidence" value="ECO:0007669"/>
    <property type="project" value="TreeGrafter"/>
</dbReference>
<dbReference type="EMBL" id="KK813949">
    <property type="protein sequence ID" value="KFQ37511.1"/>
    <property type="molecule type" value="Genomic_DNA"/>
</dbReference>
<feature type="non-terminal residue" evidence="1">
    <location>
        <position position="1"/>
    </location>
</feature>
<proteinExistence type="predicted"/>
<evidence type="ECO:0000313" key="2">
    <source>
        <dbReference type="Proteomes" id="UP000053369"/>
    </source>
</evidence>
<dbReference type="GO" id="GO:0030334">
    <property type="term" value="P:regulation of cell migration"/>
    <property type="evidence" value="ECO:0007669"/>
    <property type="project" value="TreeGrafter"/>
</dbReference>
<sequence length="111" mass="12436">VEPFFVSVALYDVRDSRKISADFHVDLNHTLVRQMISGSSFSLENGTVENTDSNEIEEPQVKGFPEEWLKYPKQALFSISNPHSEIVLVAKIEKVLTGNIASSAEPYIKNP</sequence>
<dbReference type="GO" id="GO:0005085">
    <property type="term" value="F:guanyl-nucleotide exchange factor activity"/>
    <property type="evidence" value="ECO:0007669"/>
    <property type="project" value="InterPro"/>
</dbReference>
<name>A0A091RDB7_9AVES</name>
<dbReference type="Proteomes" id="UP000053369">
    <property type="component" value="Unassembled WGS sequence"/>
</dbReference>
<protein>
    <submittedName>
        <fullName evidence="1">Dedicator of cytokinesis protein 10</fullName>
    </submittedName>
</protein>
<dbReference type="PANTHER" id="PTHR23317">
    <property type="entry name" value="DEDICATOR OF CYTOKINESIS DOCK"/>
    <property type="match status" value="1"/>
</dbReference>
<accession>A0A091RDB7</accession>
<reference evidence="1 2" key="1">
    <citation type="submission" date="2014-04" db="EMBL/GenBank/DDBJ databases">
        <title>Genome evolution of avian class.</title>
        <authorList>
            <person name="Zhang G."/>
            <person name="Li C."/>
        </authorList>
    </citation>
    <scope>NUCLEOTIDE SEQUENCE [LARGE SCALE GENOMIC DNA]</scope>
    <source>
        <strain evidence="1">BGI_N332</strain>
    </source>
</reference>
<dbReference type="PANTHER" id="PTHR23317:SF71">
    <property type="entry name" value="DEDICATOR OF CYTOKINESIS PROTEIN 10"/>
    <property type="match status" value="1"/>
</dbReference>
<dbReference type="InterPro" id="IPR026791">
    <property type="entry name" value="DOCK"/>
</dbReference>
<organism evidence="1 2">
    <name type="scientific">Mesitornis unicolor</name>
    <name type="common">brown roatelo</name>
    <dbReference type="NCBI Taxonomy" id="54374"/>
    <lineage>
        <taxon>Eukaryota</taxon>
        <taxon>Metazoa</taxon>
        <taxon>Chordata</taxon>
        <taxon>Craniata</taxon>
        <taxon>Vertebrata</taxon>
        <taxon>Euteleostomi</taxon>
        <taxon>Archelosauria</taxon>
        <taxon>Archosauria</taxon>
        <taxon>Dinosauria</taxon>
        <taxon>Saurischia</taxon>
        <taxon>Theropoda</taxon>
        <taxon>Coelurosauria</taxon>
        <taxon>Aves</taxon>
        <taxon>Neognathae</taxon>
        <taxon>Neoaves</taxon>
        <taxon>Columbimorphae</taxon>
        <taxon>Mesitornithiformes</taxon>
        <taxon>Mesitornithidae</taxon>
        <taxon>Mesitornis</taxon>
    </lineage>
</organism>
<evidence type="ECO:0000313" key="1">
    <source>
        <dbReference type="EMBL" id="KFQ37511.1"/>
    </source>
</evidence>
<dbReference type="AlphaFoldDB" id="A0A091RDB7"/>
<feature type="non-terminal residue" evidence="1">
    <location>
        <position position="111"/>
    </location>
</feature>
<keyword evidence="2" id="KW-1185">Reference proteome</keyword>